<dbReference type="KEGG" id="mea:Mex_2p0674"/>
<evidence type="ECO:0000256" key="1">
    <source>
        <dbReference type="SAM" id="Phobius"/>
    </source>
</evidence>
<keyword evidence="2" id="KW-0614">Plasmid</keyword>
<proteinExistence type="predicted"/>
<keyword evidence="1" id="KW-0472">Membrane</keyword>
<feature type="transmembrane region" description="Helical" evidence="1">
    <location>
        <begin position="403"/>
        <end position="425"/>
    </location>
</feature>
<keyword evidence="1" id="KW-0812">Transmembrane</keyword>
<feature type="transmembrane region" description="Helical" evidence="1">
    <location>
        <begin position="437"/>
        <end position="457"/>
    </location>
</feature>
<feature type="transmembrane region" description="Helical" evidence="1">
    <location>
        <begin position="484"/>
        <end position="501"/>
    </location>
</feature>
<evidence type="ECO:0008006" key="4">
    <source>
        <dbReference type="Google" id="ProtNLM"/>
    </source>
</evidence>
<name>C5B4Y9_METEA</name>
<dbReference type="HOGENOM" id="CLU_500384_0_0_5"/>
<protein>
    <recommendedName>
        <fullName evidence="4">CR-type domain-containing protein</fullName>
    </recommendedName>
</protein>
<keyword evidence="1" id="KW-1133">Transmembrane helix</keyword>
<organism evidence="2 3">
    <name type="scientific">Methylorubrum extorquens (strain ATCC 14718 / DSM 1338 / JCM 2805 / NCIMB 9133 / AM1)</name>
    <name type="common">Methylobacterium extorquens</name>
    <dbReference type="NCBI Taxonomy" id="272630"/>
    <lineage>
        <taxon>Bacteria</taxon>
        <taxon>Pseudomonadati</taxon>
        <taxon>Pseudomonadota</taxon>
        <taxon>Alphaproteobacteria</taxon>
        <taxon>Hyphomicrobiales</taxon>
        <taxon>Methylobacteriaceae</taxon>
        <taxon>Methylorubrum</taxon>
    </lineage>
</organism>
<reference evidence="2 3" key="1">
    <citation type="journal article" date="2009" name="PLoS ONE">
        <title>Methylobacterium genome sequences: a reference blueprint to investigate microbial metabolism of C1 compounds from natural and industrial sources.</title>
        <authorList>
            <person name="Vuilleumier S."/>
            <person name="Chistoserdova L."/>
            <person name="Lee M.-C."/>
            <person name="Bringel F."/>
            <person name="Lajus A."/>
            <person name="Zhou Y."/>
            <person name="Gourion B."/>
            <person name="Barbe V."/>
            <person name="Chang J."/>
            <person name="Cruveiller S."/>
            <person name="Dossat C."/>
            <person name="Gillett W."/>
            <person name="Gruffaz C."/>
            <person name="Haugen E."/>
            <person name="Hourcade E."/>
            <person name="Levy R."/>
            <person name="Mangenot S."/>
            <person name="Muller E."/>
            <person name="Nadalig T."/>
            <person name="Pagni M."/>
            <person name="Penny C."/>
            <person name="Peyraud R."/>
            <person name="Robinson D.G."/>
            <person name="Roche D."/>
            <person name="Rouy Z."/>
            <person name="Saenampechek C."/>
            <person name="Salvignol G."/>
            <person name="Vallenet D."/>
            <person name="Wu Z."/>
            <person name="Marx C.J."/>
            <person name="Vorholt J.A."/>
            <person name="Olson M.V."/>
            <person name="Kaul R."/>
            <person name="Weissenbach J."/>
            <person name="Medigue C."/>
            <person name="Lidstrom M.E."/>
        </authorList>
    </citation>
    <scope>NUCLEOTIDE SEQUENCE [LARGE SCALE GENOMIC DNA]</scope>
    <source>
        <strain evidence="3">ATCC 14718 / DSM 1338 / JCM 2805 / NCIMB 9133 / AM1</strain>
    </source>
</reference>
<dbReference type="AlphaFoldDB" id="C5B4Y9"/>
<geneLocation type="plasmid" evidence="2 3">
    <name>megaplasmid</name>
</geneLocation>
<dbReference type="Proteomes" id="UP000009081">
    <property type="component" value="Plasmid megaplasmid"/>
</dbReference>
<accession>C5B4Y9</accession>
<keyword evidence="3" id="KW-1185">Reference proteome</keyword>
<sequence length="545" mass="57488">MTSTAAALTEAGDLSRKPDLLAMFDIDGGHARIESRLRKALDGNGASGSDLQVLERNASIQAICIVAETVTHWSFRSRAFAGRAKGDVEYVSPSALKQVMSTRCEEWSASNTVMNLLRSKLASETKVGMSLPAEIPLGTVPHTVGCEERCSGCYGLGSYNCHLCQNGQAMCRHCMGHGDLHVTGERYRVRCTTCFGRRTVQCIGCAGAGSLQCTPCGATGIITTLAEGSVSAKVAYRTEALGGFDPDWHAALTKRGHTWLIDISMHAGAPKLVEAPGSIQASWSIALQVLDQRFEVLGKAYKATFVGNKEAVWSMPHFLDATAKPIAASMASAAPTEAFAIADRHPLAKSVRGVVLEGGDDEDVRRQFASAVSPEFVQGMRLTLQKARDSLASHAIGAAWRRAIPISLLLVAYGVGTGLFGRLLPKPNGRMATSDDLNLLLGFVALCILFAASYWFAGNAGRNALKVALGTSVKRMPPQGRTPAVAGLAAVALFAGVGFTFHSSEDAPIAVTASPARAASASASPELYEGILPKVSPPTVPFAGR</sequence>
<evidence type="ECO:0000313" key="2">
    <source>
        <dbReference type="EMBL" id="ACS43521.1"/>
    </source>
</evidence>
<dbReference type="EMBL" id="CP001511">
    <property type="protein sequence ID" value="ACS43521.1"/>
    <property type="molecule type" value="Genomic_DNA"/>
</dbReference>
<dbReference type="RefSeq" id="WP_012753971.1">
    <property type="nucleotide sequence ID" value="NC_012811.1"/>
</dbReference>
<evidence type="ECO:0000313" key="3">
    <source>
        <dbReference type="Proteomes" id="UP000009081"/>
    </source>
</evidence>
<gene>
    <name evidence="2" type="ordered locus">MexAM1_META2p0674</name>
</gene>